<dbReference type="GO" id="GO:0004896">
    <property type="term" value="F:cytokine receptor activity"/>
    <property type="evidence" value="ECO:0007669"/>
    <property type="project" value="InterPro"/>
</dbReference>
<keyword evidence="12" id="KW-1185">Reference proteome</keyword>
<dbReference type="InterPro" id="IPR003532">
    <property type="entry name" value="Short_hematopoietin_rcpt_2_CS"/>
</dbReference>
<evidence type="ECO:0000256" key="9">
    <source>
        <dbReference type="SAM" id="SignalP"/>
    </source>
</evidence>
<proteinExistence type="predicted"/>
<evidence type="ECO:0000256" key="7">
    <source>
        <dbReference type="ARBA" id="ARBA00023180"/>
    </source>
</evidence>
<evidence type="ECO:0000313" key="12">
    <source>
        <dbReference type="Proteomes" id="UP000261540"/>
    </source>
</evidence>
<dbReference type="PANTHER" id="PTHR23037">
    <property type="entry name" value="CYTOKINE RECEPTOR"/>
    <property type="match status" value="1"/>
</dbReference>
<keyword evidence="7" id="KW-0325">Glycoprotein</keyword>
<evidence type="ECO:0000313" key="11">
    <source>
        <dbReference type="Ensembl" id="ENSPKIP00000041062.1"/>
    </source>
</evidence>
<comment type="subcellular location">
    <subcellularLocation>
        <location evidence="1">Membrane</location>
        <topology evidence="1">Single-pass type I membrane protein</topology>
    </subcellularLocation>
</comment>
<reference evidence="11" key="2">
    <citation type="submission" date="2025-09" db="UniProtKB">
        <authorList>
            <consortium name="Ensembl"/>
        </authorList>
    </citation>
    <scope>IDENTIFICATION</scope>
</reference>
<keyword evidence="2" id="KW-0812">Transmembrane</keyword>
<evidence type="ECO:0000256" key="6">
    <source>
        <dbReference type="ARBA" id="ARBA00023170"/>
    </source>
</evidence>
<evidence type="ECO:0000259" key="10">
    <source>
        <dbReference type="PROSITE" id="PS50853"/>
    </source>
</evidence>
<evidence type="ECO:0000256" key="5">
    <source>
        <dbReference type="ARBA" id="ARBA00023136"/>
    </source>
</evidence>
<name>A0A3B3TCQ4_9TELE</name>
<dbReference type="Proteomes" id="UP000261540">
    <property type="component" value="Unplaced"/>
</dbReference>
<dbReference type="InterPro" id="IPR015321">
    <property type="entry name" value="TypeI_recpt_CBD"/>
</dbReference>
<dbReference type="Pfam" id="PF09240">
    <property type="entry name" value="IL6Ra-bind"/>
    <property type="match status" value="1"/>
</dbReference>
<dbReference type="GeneTree" id="ENSGT00940000159971"/>
<evidence type="ECO:0000256" key="2">
    <source>
        <dbReference type="ARBA" id="ARBA00022692"/>
    </source>
</evidence>
<dbReference type="InterPro" id="IPR003961">
    <property type="entry name" value="FN3_dom"/>
</dbReference>
<evidence type="ECO:0000256" key="8">
    <source>
        <dbReference type="SAM" id="MobiDB-lite"/>
    </source>
</evidence>
<dbReference type="CDD" id="cd00063">
    <property type="entry name" value="FN3"/>
    <property type="match status" value="1"/>
</dbReference>
<keyword evidence="5" id="KW-0472">Membrane</keyword>
<dbReference type="SUPFAM" id="SSF49265">
    <property type="entry name" value="Fibronectin type III"/>
    <property type="match status" value="2"/>
</dbReference>
<reference evidence="11" key="1">
    <citation type="submission" date="2025-08" db="UniProtKB">
        <authorList>
            <consortium name="Ensembl"/>
        </authorList>
    </citation>
    <scope>IDENTIFICATION</scope>
</reference>
<keyword evidence="4" id="KW-1133">Transmembrane helix</keyword>
<dbReference type="PROSITE" id="PS01356">
    <property type="entry name" value="HEMATOPO_REC_S_F2"/>
    <property type="match status" value="1"/>
</dbReference>
<dbReference type="Gene3D" id="2.60.40.10">
    <property type="entry name" value="Immunoglobulins"/>
    <property type="match status" value="3"/>
</dbReference>
<feature type="chain" id="PRO_5017317865" evidence="9">
    <location>
        <begin position="26"/>
        <end position="365"/>
    </location>
</feature>
<organism evidence="11 12">
    <name type="scientific">Paramormyrops kingsleyae</name>
    <dbReference type="NCBI Taxonomy" id="1676925"/>
    <lineage>
        <taxon>Eukaryota</taxon>
        <taxon>Metazoa</taxon>
        <taxon>Chordata</taxon>
        <taxon>Craniata</taxon>
        <taxon>Vertebrata</taxon>
        <taxon>Euteleostomi</taxon>
        <taxon>Actinopterygii</taxon>
        <taxon>Neopterygii</taxon>
        <taxon>Teleostei</taxon>
        <taxon>Osteoglossocephala</taxon>
        <taxon>Osteoglossomorpha</taxon>
        <taxon>Osteoglossiformes</taxon>
        <taxon>Mormyridae</taxon>
        <taxon>Paramormyrops</taxon>
    </lineage>
</organism>
<dbReference type="Ensembl" id="ENSPKIT00000022092.1">
    <property type="protein sequence ID" value="ENSPKIP00000041062.1"/>
    <property type="gene ID" value="ENSPKIG00000017783.1"/>
</dbReference>
<evidence type="ECO:0000256" key="3">
    <source>
        <dbReference type="ARBA" id="ARBA00022729"/>
    </source>
</evidence>
<dbReference type="GO" id="GO:0009897">
    <property type="term" value="C:external side of plasma membrane"/>
    <property type="evidence" value="ECO:0007669"/>
    <property type="project" value="TreeGrafter"/>
</dbReference>
<dbReference type="AlphaFoldDB" id="A0A3B3TCQ4"/>
<dbReference type="STRING" id="1676925.ENSPKIP00000041062"/>
<dbReference type="InterPro" id="IPR013783">
    <property type="entry name" value="Ig-like_fold"/>
</dbReference>
<sequence length="365" mass="41532">MTGTVCYKALWELMALLALAEFSSCEFPVKTAYSPTDLRIMDPGRLGQLHINWTVPPILRSVTDCFVRFQLEYNNTYENRSQIVRIRERSYSAQFDLEKDNHVKVQILISGSCVNSSTEVQSPPVEAVLNAQRKGIPGSKINDSNCVFYNWEYMECIWDKGRVQHPDYQYRLYYWHKGMEQAEECPQYIASKGKKIGCRFNRQFLMDFTEFNICINGSAEGHPLQPAYFTKQIQNLVKPSAITTLSLESLSNGQLSLKWSPSVGRVPHQCLEFEVESGPAGDGDLMQKNITRESSILISRLHEHMPFCLRVRCRVNHFCADSHFWSEWSSSLCLPAEPGLPHILESDDTASGFSDGLESDGESQT</sequence>
<keyword evidence="6" id="KW-0675">Receptor</keyword>
<feature type="region of interest" description="Disordered" evidence="8">
    <location>
        <begin position="344"/>
        <end position="365"/>
    </location>
</feature>
<dbReference type="InterPro" id="IPR036116">
    <property type="entry name" value="FN3_sf"/>
</dbReference>
<dbReference type="PANTHER" id="PTHR23037:SF45">
    <property type="entry name" value="INTERLEUKIN 13 RECEPTOR SUBUNIT ALPHA 2"/>
    <property type="match status" value="1"/>
</dbReference>
<dbReference type="KEGG" id="pki:111859781"/>
<keyword evidence="3 9" id="KW-0732">Signal</keyword>
<dbReference type="PROSITE" id="PS50853">
    <property type="entry name" value="FN3"/>
    <property type="match status" value="1"/>
</dbReference>
<accession>A0A3B3TCQ4</accession>
<protein>
    <submittedName>
        <fullName evidence="11">Interleukin-13 receptor subunit alpha-2-like</fullName>
    </submittedName>
</protein>
<dbReference type="CTD" id="3598"/>
<dbReference type="OrthoDB" id="9826641at2759"/>
<feature type="signal peptide" evidence="9">
    <location>
        <begin position="1"/>
        <end position="25"/>
    </location>
</feature>
<evidence type="ECO:0000256" key="1">
    <source>
        <dbReference type="ARBA" id="ARBA00004479"/>
    </source>
</evidence>
<evidence type="ECO:0000256" key="4">
    <source>
        <dbReference type="ARBA" id="ARBA00022989"/>
    </source>
</evidence>
<feature type="domain" description="Fibronectin type-III" evidence="10">
    <location>
        <begin position="241"/>
        <end position="339"/>
    </location>
</feature>